<dbReference type="AlphaFoldDB" id="A0A9D1UFU1"/>
<proteinExistence type="predicted"/>
<reference evidence="1" key="1">
    <citation type="journal article" date="2021" name="PeerJ">
        <title>Extensive microbial diversity within the chicken gut microbiome revealed by metagenomics and culture.</title>
        <authorList>
            <person name="Gilroy R."/>
            <person name="Ravi A."/>
            <person name="Getino M."/>
            <person name="Pursley I."/>
            <person name="Horton D.L."/>
            <person name="Alikhan N.F."/>
            <person name="Baker D."/>
            <person name="Gharbi K."/>
            <person name="Hall N."/>
            <person name="Watson M."/>
            <person name="Adriaenssens E.M."/>
            <person name="Foster-Nyarko E."/>
            <person name="Jarju S."/>
            <person name="Secka A."/>
            <person name="Antonio M."/>
            <person name="Oren A."/>
            <person name="Chaudhuri R.R."/>
            <person name="La Ragione R."/>
            <person name="Hildebrand F."/>
            <person name="Pallen M.J."/>
        </authorList>
    </citation>
    <scope>NUCLEOTIDE SEQUENCE</scope>
    <source>
        <strain evidence="1">421</strain>
    </source>
</reference>
<dbReference type="EMBL" id="DXGE01000031">
    <property type="protein sequence ID" value="HIW86264.1"/>
    <property type="molecule type" value="Genomic_DNA"/>
</dbReference>
<reference evidence="1" key="2">
    <citation type="submission" date="2021-04" db="EMBL/GenBank/DDBJ databases">
        <authorList>
            <person name="Gilroy R."/>
        </authorList>
    </citation>
    <scope>NUCLEOTIDE SEQUENCE</scope>
    <source>
        <strain evidence="1">421</strain>
    </source>
</reference>
<comment type="caution">
    <text evidence="1">The sequence shown here is derived from an EMBL/GenBank/DDBJ whole genome shotgun (WGS) entry which is preliminary data.</text>
</comment>
<sequence>MSDTTKDALNIAKNENNEEFDRAKRFSGYAILGINKTVNKQIQRDFTTDKEDELKAIANSTNADEDTWNLMDAFGRWFYNTVFGDILKSIINTEKSICDSYNYFKDTIEKIFKQARECDSKYASKINGNPVNIAETTVDLLNKLNGSFDYYDKNKTYGCTIYDALKNNFETSPETITLKNDLISNNQLKSIRDFVKDGSNIKIFNDHSEKIYIKLGMDDVNTDTSKIGQIIKGHEKSVNKIVNLIIDKLLKKSDDTRKDLLTVIFEDKEIAGLISKLIDATGITAYANGALKIYILKSVKEVISNNYECLFQQIKSGTSNDYTTLKTQYEQLKELELSIIRAYKDMNELDPEQQIQANEWIGEIENQSCGEV</sequence>
<name>A0A9D1UFU1_9FIRM</name>
<dbReference type="Proteomes" id="UP000824205">
    <property type="component" value="Unassembled WGS sequence"/>
</dbReference>
<accession>A0A9D1UFU1</accession>
<evidence type="ECO:0000313" key="1">
    <source>
        <dbReference type="EMBL" id="HIW86264.1"/>
    </source>
</evidence>
<protein>
    <submittedName>
        <fullName evidence="1">Uncharacterized protein</fullName>
    </submittedName>
</protein>
<evidence type="ECO:0000313" key="2">
    <source>
        <dbReference type="Proteomes" id="UP000824205"/>
    </source>
</evidence>
<organism evidence="1 2">
    <name type="scientific">Candidatus Eubacterium faecipullorum</name>
    <dbReference type="NCBI Taxonomy" id="2838571"/>
    <lineage>
        <taxon>Bacteria</taxon>
        <taxon>Bacillati</taxon>
        <taxon>Bacillota</taxon>
        <taxon>Clostridia</taxon>
        <taxon>Eubacteriales</taxon>
        <taxon>Eubacteriaceae</taxon>
        <taxon>Eubacterium</taxon>
    </lineage>
</organism>
<gene>
    <name evidence="1" type="ORF">IAA48_07195</name>
</gene>